<evidence type="ECO:0000256" key="9">
    <source>
        <dbReference type="HAMAP-Rule" id="MF_00303"/>
    </source>
</evidence>
<evidence type="ECO:0000256" key="3">
    <source>
        <dbReference type="ARBA" id="ARBA00013194"/>
    </source>
</evidence>
<dbReference type="GO" id="GO:0044183">
    <property type="term" value="F:protein folding chaperone"/>
    <property type="evidence" value="ECO:0007669"/>
    <property type="project" value="TreeGrafter"/>
</dbReference>
<proteinExistence type="inferred from homology"/>
<evidence type="ECO:0000256" key="7">
    <source>
        <dbReference type="ARBA" id="ARBA00023235"/>
    </source>
</evidence>
<dbReference type="GO" id="GO:0051083">
    <property type="term" value="P:'de novo' cotranslational protein folding"/>
    <property type="evidence" value="ECO:0007669"/>
    <property type="project" value="TreeGrafter"/>
</dbReference>
<keyword evidence="5 9" id="KW-0697">Rotamase</keyword>
<sequence length="454" mass="52918">MILSKDIKLLPGSKVEVVIKVSKSVVQEKYNSLLQDYSSRLKIQGFRIGKVPINIIENKYSEGLRATVLEEVINNSLKEFFKEETKMPLSYATPTIKEKNLRLNLDKDFEFTFVYETYPEFKIPSFDAIDVKVEVPEVFIDDSDIDDEIKNLQIENAIIIEDEQGVVKKDSIVKVDFVELDGLLNEIVSTKRQDFVFTVGKSETYYDFDKDVIGMSINEERVIEKSYIADYKFEELAGSLRKLKIKIKSIKKRDLPLIDDEFAQDISDKYNTLDDLKNFIRSSLLNIVEEKKETLKLNKFFSAVSEKLEIDIPNSMIEAEIEIAFRDSKRQNKNNMSLEDFKSMFYSSGYVGSDNLKDEILRNLKSKLIIQKMVDLDPIKVTESDVEDEMVIQSENLDVSYEEIKKFYEDQNLISYLKDDIKRKRAKKKILENLKEVRGRKISFKDFVNYKICE</sequence>
<dbReference type="EMBL" id="JNBW01000264">
    <property type="protein sequence ID" value="OJH15013.1"/>
    <property type="molecule type" value="Genomic_DNA"/>
</dbReference>
<evidence type="ECO:0000256" key="4">
    <source>
        <dbReference type="ARBA" id="ARBA00016902"/>
    </source>
</evidence>
<evidence type="ECO:0000259" key="10">
    <source>
        <dbReference type="Pfam" id="PF05697"/>
    </source>
</evidence>
<name>A0A1L8ZB85_BORBI</name>
<accession>A0A1L8ZB85</accession>
<comment type="catalytic activity">
    <reaction evidence="1 9">
        <text>[protein]-peptidylproline (omega=180) = [protein]-peptidylproline (omega=0)</text>
        <dbReference type="Rhea" id="RHEA:16237"/>
        <dbReference type="Rhea" id="RHEA-COMP:10747"/>
        <dbReference type="Rhea" id="RHEA-COMP:10748"/>
        <dbReference type="ChEBI" id="CHEBI:83833"/>
        <dbReference type="ChEBI" id="CHEBI:83834"/>
        <dbReference type="EC" id="5.2.1.8"/>
    </reaction>
</comment>
<comment type="domain">
    <text evidence="9">Consists of 3 domains; the N-terminus binds the ribosome, the middle domain has PPIase activity, while the C-terminus has intrinsic chaperone activity on its own.</text>
</comment>
<dbReference type="OrthoDB" id="9767721at2"/>
<dbReference type="Gene3D" id="3.10.50.40">
    <property type="match status" value="1"/>
</dbReference>
<evidence type="ECO:0000256" key="2">
    <source>
        <dbReference type="ARBA" id="ARBA00005464"/>
    </source>
</evidence>
<dbReference type="GO" id="GO:0003755">
    <property type="term" value="F:peptidyl-prolyl cis-trans isomerase activity"/>
    <property type="evidence" value="ECO:0007669"/>
    <property type="project" value="UniProtKB-UniRule"/>
</dbReference>
<evidence type="ECO:0000256" key="6">
    <source>
        <dbReference type="ARBA" id="ARBA00023186"/>
    </source>
</evidence>
<dbReference type="InterPro" id="IPR046357">
    <property type="entry name" value="PPIase_dom_sf"/>
</dbReference>
<organism evidence="12">
    <name type="scientific">Borrelia bissettiae</name>
    <name type="common">Borreliella bissettiae</name>
    <dbReference type="NCBI Taxonomy" id="64897"/>
    <lineage>
        <taxon>Bacteria</taxon>
        <taxon>Pseudomonadati</taxon>
        <taxon>Spirochaetota</taxon>
        <taxon>Spirochaetia</taxon>
        <taxon>Spirochaetales</taxon>
        <taxon>Borreliaceae</taxon>
        <taxon>Borreliella</taxon>
    </lineage>
</organism>
<dbReference type="SUPFAM" id="SSF102735">
    <property type="entry name" value="Trigger factor ribosome-binding domain"/>
    <property type="match status" value="1"/>
</dbReference>
<evidence type="ECO:0000256" key="5">
    <source>
        <dbReference type="ARBA" id="ARBA00023110"/>
    </source>
</evidence>
<dbReference type="PIRSF" id="PIRSF003095">
    <property type="entry name" value="Trigger_factor"/>
    <property type="match status" value="1"/>
</dbReference>
<dbReference type="InterPro" id="IPR036611">
    <property type="entry name" value="Trigger_fac_ribosome-bd_sf"/>
</dbReference>
<keyword evidence="7 9" id="KW-0413">Isomerase</keyword>
<keyword evidence="9" id="KW-0132">Cell division</keyword>
<dbReference type="InterPro" id="IPR005215">
    <property type="entry name" value="Trig_fac"/>
</dbReference>
<evidence type="ECO:0000256" key="1">
    <source>
        <dbReference type="ARBA" id="ARBA00000971"/>
    </source>
</evidence>
<gene>
    <name evidence="9" type="primary">tig</name>
    <name evidence="12" type="ORF">ER70_05235</name>
</gene>
<dbReference type="GO" id="GO:0051301">
    <property type="term" value="P:cell division"/>
    <property type="evidence" value="ECO:0007669"/>
    <property type="project" value="UniProtKB-KW"/>
</dbReference>
<dbReference type="EC" id="5.2.1.8" evidence="3 9"/>
<dbReference type="SUPFAM" id="SSF109998">
    <property type="entry name" value="Triger factor/SurA peptide-binding domain-like"/>
    <property type="match status" value="1"/>
</dbReference>
<dbReference type="PANTHER" id="PTHR30560">
    <property type="entry name" value="TRIGGER FACTOR CHAPERONE AND PEPTIDYL-PROLYL CIS/TRANS ISOMERASE"/>
    <property type="match status" value="1"/>
</dbReference>
<dbReference type="AlphaFoldDB" id="A0A1L8ZB85"/>
<dbReference type="InterPro" id="IPR008881">
    <property type="entry name" value="Trigger_fac_ribosome-bd_bac"/>
</dbReference>
<comment type="function">
    <text evidence="9">Involved in protein export. Acts as a chaperone by maintaining the newly synthesized protein in an open conformation. Functions as a peptidyl-prolyl cis-trans isomerase.</text>
</comment>
<dbReference type="NCBIfam" id="TIGR00115">
    <property type="entry name" value="tig"/>
    <property type="match status" value="1"/>
</dbReference>
<comment type="subcellular location">
    <subcellularLocation>
        <location evidence="9">Cytoplasm</location>
    </subcellularLocation>
    <text evidence="9">About half TF is bound to the ribosome near the polypeptide exit tunnel while the other half is free in the cytoplasm.</text>
</comment>
<dbReference type="InterPro" id="IPR027304">
    <property type="entry name" value="Trigger_fact/SurA_dom_sf"/>
</dbReference>
<keyword evidence="9" id="KW-0131">Cell cycle</keyword>
<evidence type="ECO:0000256" key="8">
    <source>
        <dbReference type="ARBA" id="ARBA00029986"/>
    </source>
</evidence>
<dbReference type="Pfam" id="PF05698">
    <property type="entry name" value="Trigger_C"/>
    <property type="match status" value="1"/>
</dbReference>
<dbReference type="PANTHER" id="PTHR30560:SF3">
    <property type="entry name" value="TRIGGER FACTOR-LIKE PROTEIN TIG, CHLOROPLASTIC"/>
    <property type="match status" value="1"/>
</dbReference>
<comment type="caution">
    <text evidence="12">The sequence shown here is derived from an EMBL/GenBank/DDBJ whole genome shotgun (WGS) entry which is preliminary data.</text>
</comment>
<dbReference type="InterPro" id="IPR037041">
    <property type="entry name" value="Trigger_fac_C_sf"/>
</dbReference>
<dbReference type="GO" id="GO:0043022">
    <property type="term" value="F:ribosome binding"/>
    <property type="evidence" value="ECO:0007669"/>
    <property type="project" value="TreeGrafter"/>
</dbReference>
<feature type="domain" description="Trigger factor C-terminal" evidence="11">
    <location>
        <begin position="272"/>
        <end position="432"/>
    </location>
</feature>
<comment type="similarity">
    <text evidence="2 9">Belongs to the FKBP-type PPIase family. Tig subfamily.</text>
</comment>
<keyword evidence="9" id="KW-0963">Cytoplasm</keyword>
<dbReference type="GO" id="GO:0015031">
    <property type="term" value="P:protein transport"/>
    <property type="evidence" value="ECO:0007669"/>
    <property type="project" value="UniProtKB-UniRule"/>
</dbReference>
<dbReference type="InterPro" id="IPR008880">
    <property type="entry name" value="Trigger_fac_C"/>
</dbReference>
<reference evidence="12" key="1">
    <citation type="journal article" date="2015" name="Microbiology">
        <title>Similarities in murine infection and immune response to Borrelia bissettii and Borrelia burgdorferi sensu stricto.</title>
        <authorList>
            <person name="Leydet B.F.Jr."/>
            <person name="Liang F.T."/>
        </authorList>
    </citation>
    <scope>NUCLEOTIDE SEQUENCE [LARGE SCALE GENOMIC DNA]</scope>
    <source>
        <strain evidence="12">CO275</strain>
    </source>
</reference>
<reference evidence="12" key="2">
    <citation type="submission" date="2015-07" db="EMBL/GenBank/DDBJ databases">
        <authorList>
            <person name="Noorani M."/>
        </authorList>
    </citation>
    <scope>NUCLEOTIDE SEQUENCE</scope>
    <source>
        <strain evidence="12">CO275</strain>
    </source>
</reference>
<dbReference type="GO" id="GO:0043335">
    <property type="term" value="P:protein unfolding"/>
    <property type="evidence" value="ECO:0007669"/>
    <property type="project" value="TreeGrafter"/>
</dbReference>
<feature type="domain" description="Trigger factor ribosome-binding bacterial" evidence="10">
    <location>
        <begin position="7"/>
        <end position="152"/>
    </location>
</feature>
<keyword evidence="6 9" id="KW-0143">Chaperone</keyword>
<dbReference type="Gene3D" id="1.10.3120.10">
    <property type="entry name" value="Trigger factor, C-terminal domain"/>
    <property type="match status" value="1"/>
</dbReference>
<dbReference type="Gene3D" id="3.30.70.1050">
    <property type="entry name" value="Trigger factor ribosome-binding domain"/>
    <property type="match status" value="1"/>
</dbReference>
<dbReference type="Pfam" id="PF05697">
    <property type="entry name" value="Trigger_N"/>
    <property type="match status" value="1"/>
</dbReference>
<protein>
    <recommendedName>
        <fullName evidence="4 9">Trigger factor</fullName>
        <shortName evidence="9">TF</shortName>
        <ecNumber evidence="3 9">5.2.1.8</ecNumber>
    </recommendedName>
    <alternativeName>
        <fullName evidence="8 9">PPIase</fullName>
    </alternativeName>
</protein>
<dbReference type="GO" id="GO:0005737">
    <property type="term" value="C:cytoplasm"/>
    <property type="evidence" value="ECO:0007669"/>
    <property type="project" value="UniProtKB-SubCell"/>
</dbReference>
<dbReference type="SUPFAM" id="SSF54534">
    <property type="entry name" value="FKBP-like"/>
    <property type="match status" value="1"/>
</dbReference>
<evidence type="ECO:0000259" key="11">
    <source>
        <dbReference type="Pfam" id="PF05698"/>
    </source>
</evidence>
<dbReference type="HAMAP" id="MF_00303">
    <property type="entry name" value="Trigger_factor_Tig"/>
    <property type="match status" value="1"/>
</dbReference>
<evidence type="ECO:0000313" key="12">
    <source>
        <dbReference type="EMBL" id="OJH15013.1"/>
    </source>
</evidence>